<evidence type="ECO:0000313" key="2">
    <source>
        <dbReference type="EMBL" id="PNF25770.1"/>
    </source>
</evidence>
<dbReference type="EMBL" id="NEVH01016304">
    <property type="protein sequence ID" value="PNF25770.1"/>
    <property type="molecule type" value="Genomic_DNA"/>
</dbReference>
<gene>
    <name evidence="2" type="ORF">B7P43_G12373</name>
</gene>
<feature type="compositionally biased region" description="Basic and acidic residues" evidence="1">
    <location>
        <begin position="39"/>
        <end position="48"/>
    </location>
</feature>
<dbReference type="AlphaFoldDB" id="A0A2J7QB09"/>
<dbReference type="Proteomes" id="UP000235965">
    <property type="component" value="Unassembled WGS sequence"/>
</dbReference>
<feature type="compositionally biased region" description="Gly residues" evidence="1">
    <location>
        <begin position="1"/>
        <end position="10"/>
    </location>
</feature>
<keyword evidence="3" id="KW-1185">Reference proteome</keyword>
<protein>
    <submittedName>
        <fullName evidence="2">Uncharacterized protein</fullName>
    </submittedName>
</protein>
<sequence>MNRKSGGAGGRSNSTLSSREVEFQNWKRRKSYDPMKAAAEGKKKEAAKKATMSSSMTQSSIMPSEVSSSSMQNPVLRSASFHGTAGLTPKYISSEEEEEEEVTLSADESTPMFGQPALHTAPMSPSKALLEGAFGGSRASLYSNTSNSSLRGRNKLEALDSLVMAAVSSLSNKLRGSSCNLLKKLRYLYEEDSDRAGKLSAVIEVLENSASPNSPQTKSPSKELSGTLKNLKRMENVFKVLDEVLFDEEDFDLELEDCQ</sequence>
<evidence type="ECO:0000313" key="3">
    <source>
        <dbReference type="Proteomes" id="UP000235965"/>
    </source>
</evidence>
<name>A0A2J7QB09_9NEOP</name>
<proteinExistence type="predicted"/>
<organism evidence="2 3">
    <name type="scientific">Cryptotermes secundus</name>
    <dbReference type="NCBI Taxonomy" id="105785"/>
    <lineage>
        <taxon>Eukaryota</taxon>
        <taxon>Metazoa</taxon>
        <taxon>Ecdysozoa</taxon>
        <taxon>Arthropoda</taxon>
        <taxon>Hexapoda</taxon>
        <taxon>Insecta</taxon>
        <taxon>Pterygota</taxon>
        <taxon>Neoptera</taxon>
        <taxon>Polyneoptera</taxon>
        <taxon>Dictyoptera</taxon>
        <taxon>Blattodea</taxon>
        <taxon>Blattoidea</taxon>
        <taxon>Termitoidae</taxon>
        <taxon>Kalotermitidae</taxon>
        <taxon>Cryptotermitinae</taxon>
        <taxon>Cryptotermes</taxon>
    </lineage>
</organism>
<comment type="caution">
    <text evidence="2">The sequence shown here is derived from an EMBL/GenBank/DDBJ whole genome shotgun (WGS) entry which is preliminary data.</text>
</comment>
<reference evidence="2 3" key="1">
    <citation type="submission" date="2017-12" db="EMBL/GenBank/DDBJ databases">
        <title>Hemimetabolous genomes reveal molecular basis of termite eusociality.</title>
        <authorList>
            <person name="Harrison M.C."/>
            <person name="Jongepier E."/>
            <person name="Robertson H.M."/>
            <person name="Arning N."/>
            <person name="Bitard-Feildel T."/>
            <person name="Chao H."/>
            <person name="Childers C.P."/>
            <person name="Dinh H."/>
            <person name="Doddapaneni H."/>
            <person name="Dugan S."/>
            <person name="Gowin J."/>
            <person name="Greiner C."/>
            <person name="Han Y."/>
            <person name="Hu H."/>
            <person name="Hughes D.S.T."/>
            <person name="Huylmans A.-K."/>
            <person name="Kemena C."/>
            <person name="Kremer L.P.M."/>
            <person name="Lee S.L."/>
            <person name="Lopez-Ezquerra A."/>
            <person name="Mallet L."/>
            <person name="Monroy-Kuhn J.M."/>
            <person name="Moser A."/>
            <person name="Murali S.C."/>
            <person name="Muzny D.M."/>
            <person name="Otani S."/>
            <person name="Piulachs M.-D."/>
            <person name="Poelchau M."/>
            <person name="Qu J."/>
            <person name="Schaub F."/>
            <person name="Wada-Katsumata A."/>
            <person name="Worley K.C."/>
            <person name="Xie Q."/>
            <person name="Ylla G."/>
            <person name="Poulsen M."/>
            <person name="Gibbs R.A."/>
            <person name="Schal C."/>
            <person name="Richards S."/>
            <person name="Belles X."/>
            <person name="Korb J."/>
            <person name="Bornberg-Bauer E."/>
        </authorList>
    </citation>
    <scope>NUCLEOTIDE SEQUENCE [LARGE SCALE GENOMIC DNA]</scope>
    <source>
        <tissue evidence="2">Whole body</tissue>
    </source>
</reference>
<feature type="compositionally biased region" description="Low complexity" evidence="1">
    <location>
        <begin position="49"/>
        <end position="70"/>
    </location>
</feature>
<dbReference type="OrthoDB" id="5822793at2759"/>
<evidence type="ECO:0000256" key="1">
    <source>
        <dbReference type="SAM" id="MobiDB-lite"/>
    </source>
</evidence>
<feature type="region of interest" description="Disordered" evidence="1">
    <location>
        <begin position="1"/>
        <end position="123"/>
    </location>
</feature>
<accession>A0A2J7QB09</accession>